<dbReference type="GO" id="GO:0000105">
    <property type="term" value="P:L-histidine biosynthetic process"/>
    <property type="evidence" value="ECO:0007669"/>
    <property type="project" value="UniProtKB-KW"/>
</dbReference>
<comment type="subunit">
    <text evidence="2 12">Homodimer.</text>
</comment>
<dbReference type="GO" id="GO:0009086">
    <property type="term" value="P:methionine biosynthetic process"/>
    <property type="evidence" value="ECO:0007669"/>
    <property type="project" value="UniProtKB-KW"/>
</dbReference>
<gene>
    <name evidence="12 15" type="primary">folD</name>
    <name evidence="15" type="ORF">GRI94_05290</name>
    <name evidence="16" type="ORF">GRI94_19380</name>
</gene>
<evidence type="ECO:0000259" key="14">
    <source>
        <dbReference type="Pfam" id="PF02882"/>
    </source>
</evidence>
<evidence type="ECO:0000256" key="1">
    <source>
        <dbReference type="ARBA" id="ARBA00004777"/>
    </source>
</evidence>
<dbReference type="NCBIfam" id="NF010785">
    <property type="entry name" value="PRK14188.1"/>
    <property type="match status" value="1"/>
</dbReference>
<dbReference type="InterPro" id="IPR020630">
    <property type="entry name" value="THF_DH/CycHdrlase_cat_dom"/>
</dbReference>
<dbReference type="HAMAP" id="MF_01576">
    <property type="entry name" value="THF_DHG_CYH"/>
    <property type="match status" value="1"/>
</dbReference>
<keyword evidence="3 12" id="KW-0554">One-carbon metabolism</keyword>
<keyword evidence="8 12" id="KW-0560">Oxidoreductase</keyword>
<dbReference type="Pfam" id="PF00763">
    <property type="entry name" value="THF_DHG_CYH"/>
    <property type="match status" value="1"/>
</dbReference>
<keyword evidence="7 12" id="KW-0521">NADP</keyword>
<evidence type="ECO:0000259" key="13">
    <source>
        <dbReference type="Pfam" id="PF00763"/>
    </source>
</evidence>
<comment type="caution">
    <text evidence="15">The sequence shown here is derived from an EMBL/GenBank/DDBJ whole genome shotgun (WGS) entry which is preliminary data.</text>
</comment>
<evidence type="ECO:0000313" key="15">
    <source>
        <dbReference type="EMBL" id="MXP31239.1"/>
    </source>
</evidence>
<comment type="catalytic activity">
    <reaction evidence="12">
        <text>(6R)-5,10-methenyltetrahydrofolate + H2O = (6R)-10-formyltetrahydrofolate + H(+)</text>
        <dbReference type="Rhea" id="RHEA:23700"/>
        <dbReference type="ChEBI" id="CHEBI:15377"/>
        <dbReference type="ChEBI" id="CHEBI:15378"/>
        <dbReference type="ChEBI" id="CHEBI:57455"/>
        <dbReference type="ChEBI" id="CHEBI:195366"/>
        <dbReference type="EC" id="3.5.4.9"/>
    </reaction>
</comment>
<dbReference type="EC" id="3.5.4.9" evidence="12"/>
<dbReference type="FunFam" id="3.40.50.720:FF:000006">
    <property type="entry name" value="Bifunctional protein FolD"/>
    <property type="match status" value="1"/>
</dbReference>
<dbReference type="UniPathway" id="UPA00193"/>
<dbReference type="PANTHER" id="PTHR48099">
    <property type="entry name" value="C-1-TETRAHYDROFOLATE SYNTHASE, CYTOPLASMIC-RELATED"/>
    <property type="match status" value="1"/>
</dbReference>
<feature type="binding site" evidence="12">
    <location>
        <begin position="166"/>
        <end position="168"/>
    </location>
    <ligand>
        <name>NADP(+)</name>
        <dbReference type="ChEBI" id="CHEBI:58349"/>
    </ligand>
</feature>
<dbReference type="GO" id="GO:0006164">
    <property type="term" value="P:purine nucleotide biosynthetic process"/>
    <property type="evidence" value="ECO:0007669"/>
    <property type="project" value="UniProtKB-KW"/>
</dbReference>
<dbReference type="AlphaFoldDB" id="A0A845AP59"/>
<evidence type="ECO:0000256" key="6">
    <source>
        <dbReference type="ARBA" id="ARBA00022801"/>
    </source>
</evidence>
<keyword evidence="6 12" id="KW-0378">Hydrolase</keyword>
<feature type="domain" description="Tetrahydrofolate dehydrogenase/cyclohydrolase NAD(P)-binding" evidence="14">
    <location>
        <begin position="140"/>
        <end position="287"/>
    </location>
</feature>
<protein>
    <recommendedName>
        <fullName evidence="12">Bifunctional protein FolD</fullName>
    </recommendedName>
    <domain>
        <recommendedName>
            <fullName evidence="12">Methylenetetrahydrofolate dehydrogenase</fullName>
            <ecNumber evidence="12">1.5.1.5</ecNumber>
        </recommendedName>
    </domain>
    <domain>
        <recommendedName>
            <fullName evidence="12">Methenyltetrahydrofolate cyclohydrolase</fullName>
            <ecNumber evidence="12">3.5.4.9</ecNumber>
        </recommendedName>
    </domain>
</protein>
<evidence type="ECO:0000256" key="12">
    <source>
        <dbReference type="HAMAP-Rule" id="MF_01576"/>
    </source>
</evidence>
<keyword evidence="5 12" id="KW-0658">Purine biosynthesis</keyword>
<dbReference type="InterPro" id="IPR020867">
    <property type="entry name" value="THF_DH/CycHdrlase_CS"/>
</dbReference>
<dbReference type="Proteomes" id="UP000446786">
    <property type="component" value="Unassembled WGS sequence"/>
</dbReference>
<dbReference type="CDD" id="cd01080">
    <property type="entry name" value="NAD_bind_m-THF_DH_Cyclohyd"/>
    <property type="match status" value="1"/>
</dbReference>
<dbReference type="EMBL" id="WTYE01000001">
    <property type="protein sequence ID" value="MXP31239.1"/>
    <property type="molecule type" value="Genomic_DNA"/>
</dbReference>
<dbReference type="GO" id="GO:0035999">
    <property type="term" value="P:tetrahydrofolate interconversion"/>
    <property type="evidence" value="ECO:0007669"/>
    <property type="project" value="UniProtKB-UniRule"/>
</dbReference>
<dbReference type="PRINTS" id="PR00085">
    <property type="entry name" value="THFDHDRGNASE"/>
</dbReference>
<feature type="domain" description="Tetrahydrofolate dehydrogenase/cyclohydrolase catalytic" evidence="13">
    <location>
        <begin position="6"/>
        <end position="121"/>
    </location>
</feature>
<evidence type="ECO:0000256" key="11">
    <source>
        <dbReference type="ARBA" id="ARBA00023268"/>
    </source>
</evidence>
<organism evidence="15 17">
    <name type="scientific">Parerythrobacter jejuensis</name>
    <dbReference type="NCBI Taxonomy" id="795812"/>
    <lineage>
        <taxon>Bacteria</taxon>
        <taxon>Pseudomonadati</taxon>
        <taxon>Pseudomonadota</taxon>
        <taxon>Alphaproteobacteria</taxon>
        <taxon>Sphingomonadales</taxon>
        <taxon>Erythrobacteraceae</taxon>
        <taxon>Parerythrobacter</taxon>
    </lineage>
</organism>
<dbReference type="GO" id="GO:0004477">
    <property type="term" value="F:methenyltetrahydrofolate cyclohydrolase activity"/>
    <property type="evidence" value="ECO:0007669"/>
    <property type="project" value="UniProtKB-UniRule"/>
</dbReference>
<sequence>MTAQIIDGKAFAAQLREKVGALAADFAEKTGRKAGLAVVLVGDDPASQVYVRSKGKATIAANMESFEHKLAGDTTQEQLEALVDKLNRDPAVDGILVQLPLPSHLDEQAVVDRISPAKDVDGLTPVSTGRLALGLEGLVPCTPLGSLMLLKQIHGDLSGMDAVVVGRSILVGKPMAQLLLAENCTVTIAHSRTRNLAEIVRGADIVVAAVGRAEMVQADWIKQGATVIDVGINRLPPEEGKEKGRLVGDVAFGSASEVAGAITPVPGGVGPMTIAVLLRNTLVAAHRIESIDLPEGAL</sequence>
<name>A0A845AP59_9SPHN</name>
<feature type="binding site" evidence="12">
    <location>
        <position position="232"/>
    </location>
    <ligand>
        <name>NADP(+)</name>
        <dbReference type="ChEBI" id="CHEBI:58349"/>
    </ligand>
</feature>
<evidence type="ECO:0000313" key="17">
    <source>
        <dbReference type="Proteomes" id="UP000446786"/>
    </source>
</evidence>
<dbReference type="InterPro" id="IPR020631">
    <property type="entry name" value="THF_DH/CycHdrlase_NAD-bd_dom"/>
</dbReference>
<accession>A0A845AP59</accession>
<evidence type="ECO:0000256" key="8">
    <source>
        <dbReference type="ARBA" id="ARBA00023002"/>
    </source>
</evidence>
<keyword evidence="11 12" id="KW-0511">Multifunctional enzyme</keyword>
<comment type="catalytic activity">
    <reaction evidence="12">
        <text>(6R)-5,10-methylene-5,6,7,8-tetrahydrofolate + NADP(+) = (6R)-5,10-methenyltetrahydrofolate + NADPH</text>
        <dbReference type="Rhea" id="RHEA:22812"/>
        <dbReference type="ChEBI" id="CHEBI:15636"/>
        <dbReference type="ChEBI" id="CHEBI:57455"/>
        <dbReference type="ChEBI" id="CHEBI:57783"/>
        <dbReference type="ChEBI" id="CHEBI:58349"/>
        <dbReference type="EC" id="1.5.1.5"/>
    </reaction>
</comment>
<evidence type="ECO:0000256" key="4">
    <source>
        <dbReference type="ARBA" id="ARBA00022605"/>
    </source>
</evidence>
<dbReference type="FunFam" id="3.40.50.10860:FF:000005">
    <property type="entry name" value="C-1-tetrahydrofolate synthase, cytoplasmic, putative"/>
    <property type="match status" value="1"/>
</dbReference>
<keyword evidence="9 12" id="KW-0368">Histidine biosynthesis</keyword>
<dbReference type="InterPro" id="IPR000672">
    <property type="entry name" value="THF_DH/CycHdrlase"/>
</dbReference>
<proteinExistence type="inferred from homology"/>
<comment type="function">
    <text evidence="12">Catalyzes the oxidation of 5,10-methylenetetrahydrofolate to 5,10-methenyltetrahydrofolate and then the hydrolysis of 5,10-methenyltetrahydrofolate to 10-formyltetrahydrofolate.</text>
</comment>
<reference evidence="15 17" key="1">
    <citation type="submission" date="2019-12" db="EMBL/GenBank/DDBJ databases">
        <title>Genomic-based taxomic classification of the family Erythrobacteraceae.</title>
        <authorList>
            <person name="Xu L."/>
        </authorList>
    </citation>
    <scope>NUCLEOTIDE SEQUENCE [LARGE SCALE GENOMIC DNA]</scope>
    <source>
        <strain evidence="15 17">JCM 16677</strain>
    </source>
</reference>
<dbReference type="GO" id="GO:0004488">
    <property type="term" value="F:methylenetetrahydrofolate dehydrogenase (NADP+) activity"/>
    <property type="evidence" value="ECO:0007669"/>
    <property type="project" value="UniProtKB-UniRule"/>
</dbReference>
<keyword evidence="10 12" id="KW-0486">Methionine biosynthesis</keyword>
<evidence type="ECO:0000256" key="9">
    <source>
        <dbReference type="ARBA" id="ARBA00023102"/>
    </source>
</evidence>
<dbReference type="Gene3D" id="3.40.50.10860">
    <property type="entry name" value="Leucine Dehydrogenase, chain A, domain 1"/>
    <property type="match status" value="1"/>
</dbReference>
<dbReference type="InterPro" id="IPR046346">
    <property type="entry name" value="Aminoacid_DH-like_N_sf"/>
</dbReference>
<evidence type="ECO:0000256" key="7">
    <source>
        <dbReference type="ARBA" id="ARBA00022857"/>
    </source>
</evidence>
<dbReference type="PROSITE" id="PS00767">
    <property type="entry name" value="THF_DHG_CYH_2"/>
    <property type="match status" value="1"/>
</dbReference>
<dbReference type="OrthoDB" id="9803580at2"/>
<keyword evidence="17" id="KW-1185">Reference proteome</keyword>
<comment type="similarity">
    <text evidence="12">Belongs to the tetrahydrofolate dehydrogenase/cyclohydrolase family.</text>
</comment>
<evidence type="ECO:0000256" key="10">
    <source>
        <dbReference type="ARBA" id="ARBA00023167"/>
    </source>
</evidence>
<evidence type="ECO:0000256" key="2">
    <source>
        <dbReference type="ARBA" id="ARBA00011738"/>
    </source>
</evidence>
<dbReference type="Pfam" id="PF02882">
    <property type="entry name" value="THF_DHG_CYH_C"/>
    <property type="match status" value="1"/>
</dbReference>
<dbReference type="SUPFAM" id="SSF51735">
    <property type="entry name" value="NAD(P)-binding Rossmann-fold domains"/>
    <property type="match status" value="1"/>
</dbReference>
<evidence type="ECO:0000313" key="16">
    <source>
        <dbReference type="EMBL" id="MXP33999.1"/>
    </source>
</evidence>
<dbReference type="EMBL" id="WTYE01000001">
    <property type="protein sequence ID" value="MXP33999.1"/>
    <property type="molecule type" value="Genomic_DNA"/>
</dbReference>
<dbReference type="GO" id="GO:0005829">
    <property type="term" value="C:cytosol"/>
    <property type="evidence" value="ECO:0007669"/>
    <property type="project" value="TreeGrafter"/>
</dbReference>
<dbReference type="EC" id="1.5.1.5" evidence="12"/>
<dbReference type="Gene3D" id="3.40.50.720">
    <property type="entry name" value="NAD(P)-binding Rossmann-like Domain"/>
    <property type="match status" value="1"/>
</dbReference>
<dbReference type="InterPro" id="IPR036291">
    <property type="entry name" value="NAD(P)-bd_dom_sf"/>
</dbReference>
<comment type="pathway">
    <text evidence="1 12">One-carbon metabolism; tetrahydrofolate interconversion.</text>
</comment>
<dbReference type="PANTHER" id="PTHR48099:SF5">
    <property type="entry name" value="C-1-TETRAHYDROFOLATE SYNTHASE, CYTOPLASMIC"/>
    <property type="match status" value="1"/>
</dbReference>
<evidence type="ECO:0000256" key="3">
    <source>
        <dbReference type="ARBA" id="ARBA00022563"/>
    </source>
</evidence>
<comment type="caution">
    <text evidence="12">Lacks conserved residue(s) required for the propagation of feature annotation.</text>
</comment>
<evidence type="ECO:0000256" key="5">
    <source>
        <dbReference type="ARBA" id="ARBA00022755"/>
    </source>
</evidence>
<dbReference type="RefSeq" id="WP_160778701.1">
    <property type="nucleotide sequence ID" value="NZ_BAAAZF010000001.1"/>
</dbReference>
<dbReference type="NCBIfam" id="NF010783">
    <property type="entry name" value="PRK14186.1"/>
    <property type="match status" value="1"/>
</dbReference>
<keyword evidence="4 12" id="KW-0028">Amino-acid biosynthesis</keyword>
<dbReference type="SUPFAM" id="SSF53223">
    <property type="entry name" value="Aminoacid dehydrogenase-like, N-terminal domain"/>
    <property type="match status" value="1"/>
</dbReference>